<sequence>MDNNFEQFNESAEFLKVLAHPVRLCIVKGLLKKKKCNVSHMQNCLDMPQSTISQHLQKLRTAGIIEGERNGLEVNYRVCDPRVEKLINMLFDEEI</sequence>
<gene>
    <name evidence="5" type="ORF">I6U48_04480</name>
</gene>
<dbReference type="EMBL" id="JAEEGC010000019">
    <property type="protein sequence ID" value="MBV7272173.1"/>
    <property type="molecule type" value="Genomic_DNA"/>
</dbReference>
<evidence type="ECO:0000256" key="2">
    <source>
        <dbReference type="ARBA" id="ARBA00023125"/>
    </source>
</evidence>
<name>A0A949TWD3_9CLOT</name>
<dbReference type="Proteomes" id="UP000694308">
    <property type="component" value="Unassembled WGS sequence"/>
</dbReference>
<dbReference type="GO" id="GO:0003677">
    <property type="term" value="F:DNA binding"/>
    <property type="evidence" value="ECO:0007669"/>
    <property type="project" value="UniProtKB-KW"/>
</dbReference>
<protein>
    <submittedName>
        <fullName evidence="5">Winged helix-turn-helix transcriptional regulator</fullName>
    </submittedName>
</protein>
<dbReference type="PANTHER" id="PTHR43132">
    <property type="entry name" value="ARSENICAL RESISTANCE OPERON REPRESSOR ARSR-RELATED"/>
    <property type="match status" value="1"/>
</dbReference>
<dbReference type="InterPro" id="IPR011991">
    <property type="entry name" value="ArsR-like_HTH"/>
</dbReference>
<dbReference type="RefSeq" id="WP_218319206.1">
    <property type="nucleotide sequence ID" value="NZ_JAEEGC010000019.1"/>
</dbReference>
<keyword evidence="6" id="KW-1185">Reference proteome</keyword>
<dbReference type="GO" id="GO:0003700">
    <property type="term" value="F:DNA-binding transcription factor activity"/>
    <property type="evidence" value="ECO:0007669"/>
    <property type="project" value="InterPro"/>
</dbReference>
<dbReference type="Pfam" id="PF12840">
    <property type="entry name" value="HTH_20"/>
    <property type="match status" value="1"/>
</dbReference>
<accession>A0A949TWD3</accession>
<evidence type="ECO:0000259" key="4">
    <source>
        <dbReference type="PROSITE" id="PS50987"/>
    </source>
</evidence>
<keyword evidence="3" id="KW-0804">Transcription</keyword>
<feature type="domain" description="HTH arsR-type" evidence="4">
    <location>
        <begin position="3"/>
        <end position="95"/>
    </location>
</feature>
<dbReference type="PANTHER" id="PTHR43132:SF2">
    <property type="entry name" value="ARSENICAL RESISTANCE OPERON REPRESSOR ARSR-RELATED"/>
    <property type="match status" value="1"/>
</dbReference>
<dbReference type="PROSITE" id="PS50987">
    <property type="entry name" value="HTH_ARSR_2"/>
    <property type="match status" value="1"/>
</dbReference>
<keyword evidence="1" id="KW-0805">Transcription regulation</keyword>
<dbReference type="CDD" id="cd00090">
    <property type="entry name" value="HTH_ARSR"/>
    <property type="match status" value="1"/>
</dbReference>
<proteinExistence type="predicted"/>
<dbReference type="InterPro" id="IPR051011">
    <property type="entry name" value="Metal_resp_trans_reg"/>
</dbReference>
<keyword evidence="2" id="KW-0238">DNA-binding</keyword>
<dbReference type="SMART" id="SM00418">
    <property type="entry name" value="HTH_ARSR"/>
    <property type="match status" value="1"/>
</dbReference>
<dbReference type="AlphaFoldDB" id="A0A949TWD3"/>
<evidence type="ECO:0000313" key="5">
    <source>
        <dbReference type="EMBL" id="MBV7272173.1"/>
    </source>
</evidence>
<evidence type="ECO:0000256" key="1">
    <source>
        <dbReference type="ARBA" id="ARBA00023015"/>
    </source>
</evidence>
<reference evidence="5" key="1">
    <citation type="submission" date="2020-12" db="EMBL/GenBank/DDBJ databases">
        <title>Clostridium thailandense sp. nov., a novel acetogenic bacterium isolated from peat land soil in Thailand.</title>
        <authorList>
            <person name="Chaikitkaew S."/>
            <person name="Birkeland N.K."/>
        </authorList>
    </citation>
    <scope>NUCLEOTIDE SEQUENCE</scope>
    <source>
        <strain evidence="5">PL3</strain>
    </source>
</reference>
<dbReference type="NCBIfam" id="NF033788">
    <property type="entry name" value="HTH_metalloreg"/>
    <property type="match status" value="1"/>
</dbReference>
<evidence type="ECO:0000313" key="6">
    <source>
        <dbReference type="Proteomes" id="UP000694308"/>
    </source>
</evidence>
<dbReference type="InterPro" id="IPR001845">
    <property type="entry name" value="HTH_ArsR_DNA-bd_dom"/>
</dbReference>
<comment type="caution">
    <text evidence="5">The sequence shown here is derived from an EMBL/GenBank/DDBJ whole genome shotgun (WGS) entry which is preliminary data.</text>
</comment>
<organism evidence="5 6">
    <name type="scientific">Clostridium thailandense</name>
    <dbReference type="NCBI Taxonomy" id="2794346"/>
    <lineage>
        <taxon>Bacteria</taxon>
        <taxon>Bacillati</taxon>
        <taxon>Bacillota</taxon>
        <taxon>Clostridia</taxon>
        <taxon>Eubacteriales</taxon>
        <taxon>Clostridiaceae</taxon>
        <taxon>Clostridium</taxon>
    </lineage>
</organism>
<evidence type="ECO:0000256" key="3">
    <source>
        <dbReference type="ARBA" id="ARBA00023163"/>
    </source>
</evidence>